<dbReference type="AlphaFoldDB" id="A0AAV5TX09"/>
<protein>
    <submittedName>
        <fullName evidence="2">Uncharacterized protein</fullName>
    </submittedName>
</protein>
<feature type="non-terminal residue" evidence="2">
    <location>
        <position position="1"/>
    </location>
</feature>
<accession>A0AAV5TX09</accession>
<organism evidence="2 3">
    <name type="scientific">Pristionchus entomophagus</name>
    <dbReference type="NCBI Taxonomy" id="358040"/>
    <lineage>
        <taxon>Eukaryota</taxon>
        <taxon>Metazoa</taxon>
        <taxon>Ecdysozoa</taxon>
        <taxon>Nematoda</taxon>
        <taxon>Chromadorea</taxon>
        <taxon>Rhabditida</taxon>
        <taxon>Rhabditina</taxon>
        <taxon>Diplogasteromorpha</taxon>
        <taxon>Diplogasteroidea</taxon>
        <taxon>Neodiplogasteridae</taxon>
        <taxon>Pristionchus</taxon>
    </lineage>
</organism>
<keyword evidence="3" id="KW-1185">Reference proteome</keyword>
<feature type="coiled-coil region" evidence="1">
    <location>
        <begin position="70"/>
        <end position="101"/>
    </location>
</feature>
<evidence type="ECO:0000313" key="2">
    <source>
        <dbReference type="EMBL" id="GMS99088.1"/>
    </source>
</evidence>
<proteinExistence type="predicted"/>
<dbReference type="Proteomes" id="UP001432027">
    <property type="component" value="Unassembled WGS sequence"/>
</dbReference>
<name>A0AAV5TX09_9BILA</name>
<comment type="caution">
    <text evidence="2">The sequence shown here is derived from an EMBL/GenBank/DDBJ whole genome shotgun (WGS) entry which is preliminary data.</text>
</comment>
<reference evidence="2" key="1">
    <citation type="submission" date="2023-10" db="EMBL/GenBank/DDBJ databases">
        <title>Genome assembly of Pristionchus species.</title>
        <authorList>
            <person name="Yoshida K."/>
            <person name="Sommer R.J."/>
        </authorList>
    </citation>
    <scope>NUCLEOTIDE SEQUENCE</scope>
    <source>
        <strain evidence="2">RS0144</strain>
    </source>
</reference>
<evidence type="ECO:0000313" key="3">
    <source>
        <dbReference type="Proteomes" id="UP001432027"/>
    </source>
</evidence>
<keyword evidence="1" id="KW-0175">Coiled coil</keyword>
<sequence>VKPPTKLLSTGQYSMKELLKAQARAVAVQPARIDTTGLLGAVKRRVRPNDMPRLDSQALDKRTSEWSRLERVVEAKLAEQKAQVEEEKKKQQKEMIDHQVMADCPPPLLDPVEEMDDLFPRYSGGFDRRWEYRSQHGAPNALPEEGRRGGCKQAESVGCVSSSSGRWSYGGRGVVDGCSSLDF</sequence>
<evidence type="ECO:0000256" key="1">
    <source>
        <dbReference type="SAM" id="Coils"/>
    </source>
</evidence>
<gene>
    <name evidence="2" type="ORF">PENTCL1PPCAC_21263</name>
</gene>
<dbReference type="EMBL" id="BTSX01000005">
    <property type="protein sequence ID" value="GMS99088.1"/>
    <property type="molecule type" value="Genomic_DNA"/>
</dbReference>